<evidence type="ECO:0000259" key="3">
    <source>
        <dbReference type="Pfam" id="PF06761"/>
    </source>
</evidence>
<dbReference type="RefSeq" id="WP_121302813.1">
    <property type="nucleotide sequence ID" value="NC_012962.1"/>
</dbReference>
<feature type="domain" description="IcmF-related" evidence="3">
    <location>
        <begin position="406"/>
        <end position="723"/>
    </location>
</feature>
<dbReference type="Pfam" id="PF21070">
    <property type="entry name" value="IcmF_helical"/>
    <property type="match status" value="1"/>
</dbReference>
<feature type="domain" description="Type VI secretion system IcmF C-terminal" evidence="2">
    <location>
        <begin position="982"/>
        <end position="1086"/>
    </location>
</feature>
<gene>
    <name evidence="5" type="ORF">BDD30_4462</name>
</gene>
<dbReference type="InterPro" id="IPR010623">
    <property type="entry name" value="IcmF_C"/>
</dbReference>
<feature type="transmembrane region" description="Helical" evidence="1">
    <location>
        <begin position="12"/>
        <end position="38"/>
    </location>
</feature>
<dbReference type="EMBL" id="RBLJ01000006">
    <property type="protein sequence ID" value="RKS54099.1"/>
    <property type="molecule type" value="Genomic_DNA"/>
</dbReference>
<keyword evidence="6" id="KW-1185">Reference proteome</keyword>
<proteinExistence type="predicted"/>
<dbReference type="InterPro" id="IPR009612">
    <property type="entry name" value="IcmF-rel"/>
</dbReference>
<dbReference type="Proteomes" id="UP000280955">
    <property type="component" value="Unassembled WGS sequence"/>
</dbReference>
<accession>A0ABX9SG28</accession>
<dbReference type="InterPro" id="IPR048677">
    <property type="entry name" value="TssM1_hel"/>
</dbReference>
<dbReference type="PANTHER" id="PTHR36153">
    <property type="entry name" value="INNER MEMBRANE PROTEIN-RELATED"/>
    <property type="match status" value="1"/>
</dbReference>
<dbReference type="Pfam" id="PF06744">
    <property type="entry name" value="IcmF_C"/>
    <property type="match status" value="1"/>
</dbReference>
<dbReference type="Pfam" id="PF06761">
    <property type="entry name" value="IcmF-related"/>
    <property type="match status" value="1"/>
</dbReference>
<feature type="domain" description="Type VI secretion system component TssM1 helical" evidence="4">
    <location>
        <begin position="873"/>
        <end position="977"/>
    </location>
</feature>
<keyword evidence="1" id="KW-1133">Transmembrane helix</keyword>
<dbReference type="PANTHER" id="PTHR36153:SF1">
    <property type="entry name" value="TYPE VI SECRETION SYSTEM COMPONENT TSSM1"/>
    <property type="match status" value="1"/>
</dbReference>
<feature type="transmembrane region" description="Helical" evidence="1">
    <location>
        <begin position="58"/>
        <end position="78"/>
    </location>
</feature>
<evidence type="ECO:0000313" key="5">
    <source>
        <dbReference type="EMBL" id="RKS54099.1"/>
    </source>
</evidence>
<protein>
    <submittedName>
        <fullName evidence="5">Type VI secretion system protein ImpL</fullName>
    </submittedName>
</protein>
<organism evidence="5 6">
    <name type="scientific">Photorhabdus asymbiotica</name>
    <dbReference type="NCBI Taxonomy" id="291112"/>
    <lineage>
        <taxon>Bacteria</taxon>
        <taxon>Pseudomonadati</taxon>
        <taxon>Pseudomonadota</taxon>
        <taxon>Gammaproteobacteria</taxon>
        <taxon>Enterobacterales</taxon>
        <taxon>Morganellaceae</taxon>
        <taxon>Photorhabdus</taxon>
    </lineage>
</organism>
<keyword evidence="1" id="KW-0812">Transmembrane</keyword>
<reference evidence="5 6" key="1">
    <citation type="submission" date="2018-10" db="EMBL/GenBank/DDBJ databases">
        <title>Genomic Encyclopedia of Archaeal and Bacterial Type Strains, Phase II (KMG-II): from individual species to whole genera.</title>
        <authorList>
            <person name="Goeker M."/>
        </authorList>
    </citation>
    <scope>NUCLEOTIDE SEQUENCE [LARGE SCALE GENOMIC DNA]</scope>
    <source>
        <strain evidence="5 6">DSM 15149</strain>
    </source>
</reference>
<keyword evidence="1" id="KW-0472">Membrane</keyword>
<sequence>MKLQENKLQPISVVNTLILLVGTITLLVSLAGLGWWFWGEHQTTDAETFNHLLRVCGIAWGFMVVVSMLGFITVTLFVKSKVTDAKPDTRPLLPVSKPYNYSELGARLHRRYGRFWWFKVRILLVMGEGEQVEAIAPGLTAGHWLEGHRTLLVYGGSVQSEPDAAQLTALRRLRRFRPLNGVVWALTETQSAQPVLMDKALRMLQKQAQQLRWQAPVYLWQVCHSVWSQEDRVTQPVGCFFPERTTPEAVAAQLQRLIDPMRRQGMQQLLAKNAHDFLYRLSSTLEKQGMAHWRDVLTPVLQEYADVVLLRGLMFSLPVRVNQDGAPQSWLPDPVWQGVLSDCRQAPGRRLGWVQKRQVYHGLMALALLWGAGMVLSFFSNRDQIMVVQAAVADLKTHPAASGAELMALNTLRNEVGRLQSRVEHGAPWYQRFGLNQNETLLARVMPDYTEVNNRLIRDKAAAVLQAKLRALVNLPPNSPLWANRATAGHDLLKAYLMMARPEKAEGAFLTRILSENEPARAGIASGIWLSVAPDLWDFYAHNLAAHPAWKITPDTDLIRQVRQKLLTQLSRHNADATLYQQMLQSVAKDYADLTLRQMTGDTEAARLFTTDKVVPGMFTRQAWEGQIQTAIDKAVASRRDAIDWVLSDRHQTVPAAVSPAELKARLTERYFTDFAGAWQTFLNSLRWNTAQSLSAVVDQLTLMADARQSPLIALMNTVAYQGQTGQQGATLSDSLVKSAKALWNKKTPPGIVPQAAGTPGPMAATFGPLRALMGDSQTDGGMKADSSLNLQTFLTRVTQVRLTLQQMNTSDDPPAMANTLARAVFTGKSTALTETQGYGRLIAASLGEQWQGLGQTLFVQPLTQAWQGVLNPAAANLNTQWQTAIVASWNRAFAGRYPFAGGESEVSLPMLGQFIRSDSGRIEQFLNRQLGGILHKAGNRWRVDEVNSQGLRINPRFLQAVNQLSQLSDVLFADGSQGLRFELRARAVRDVAETDLTIDGQPLRYFNQMESWQRFRWPGETYRPGVMLSWMSVNAGSRLFGDYQGNWGLIRWLAQAKVERLDESRYRLTFMAPDGLPLRWILRTEMGSGPLALLKLRGFQLPKAIFEVAPGQERPAETTDEDWAAE</sequence>
<evidence type="ECO:0000313" key="6">
    <source>
        <dbReference type="Proteomes" id="UP000280955"/>
    </source>
</evidence>
<evidence type="ECO:0000256" key="1">
    <source>
        <dbReference type="SAM" id="Phobius"/>
    </source>
</evidence>
<name>A0ABX9SG28_9GAMM</name>
<dbReference type="InterPro" id="IPR053156">
    <property type="entry name" value="T6SS_TssM-like"/>
</dbReference>
<feature type="transmembrane region" description="Helical" evidence="1">
    <location>
        <begin position="359"/>
        <end position="379"/>
    </location>
</feature>
<evidence type="ECO:0000259" key="4">
    <source>
        <dbReference type="Pfam" id="PF21070"/>
    </source>
</evidence>
<evidence type="ECO:0000259" key="2">
    <source>
        <dbReference type="Pfam" id="PF06744"/>
    </source>
</evidence>
<comment type="caution">
    <text evidence="5">The sequence shown here is derived from an EMBL/GenBank/DDBJ whole genome shotgun (WGS) entry which is preliminary data.</text>
</comment>